<dbReference type="Proteomes" id="UP000592820">
    <property type="component" value="Unassembled WGS sequence"/>
</dbReference>
<organism evidence="1 2">
    <name type="scientific">Paraburkholderia youngii</name>
    <dbReference type="NCBI Taxonomy" id="2782701"/>
    <lineage>
        <taxon>Bacteria</taxon>
        <taxon>Pseudomonadati</taxon>
        <taxon>Pseudomonadota</taxon>
        <taxon>Betaproteobacteria</taxon>
        <taxon>Burkholderiales</taxon>
        <taxon>Burkholderiaceae</taxon>
        <taxon>Paraburkholderia</taxon>
    </lineage>
</organism>
<evidence type="ECO:0000313" key="2">
    <source>
        <dbReference type="Proteomes" id="UP000592820"/>
    </source>
</evidence>
<dbReference type="RefSeq" id="WP_018436446.1">
    <property type="nucleotide sequence ID" value="NZ_JACHDE010000032.1"/>
</dbReference>
<name>A0A7W8LEB5_9BURK</name>
<proteinExistence type="predicted"/>
<accession>A0A7W8LEB5</accession>
<reference evidence="1 2" key="1">
    <citation type="submission" date="2020-08" db="EMBL/GenBank/DDBJ databases">
        <title>Genomic Encyclopedia of Type Strains, Phase IV (KMG-V): Genome sequencing to study the core and pangenomes of soil and plant-associated prokaryotes.</title>
        <authorList>
            <person name="Whitman W."/>
        </authorList>
    </citation>
    <scope>NUCLEOTIDE SEQUENCE [LARGE SCALE GENOMIC DNA]</scope>
    <source>
        <strain evidence="1 2">JPY162</strain>
    </source>
</reference>
<comment type="caution">
    <text evidence="1">The sequence shown here is derived from an EMBL/GenBank/DDBJ whole genome shotgun (WGS) entry which is preliminary data.</text>
</comment>
<evidence type="ECO:0000313" key="1">
    <source>
        <dbReference type="EMBL" id="MBB5405396.1"/>
    </source>
</evidence>
<protein>
    <submittedName>
        <fullName evidence="1">Uncharacterized protein</fullName>
    </submittedName>
</protein>
<dbReference type="AlphaFoldDB" id="A0A7W8LEB5"/>
<sequence>MYHLLVAYHVLHNLLGKSNDRALGDRLLDGSSEKLDTCLRLVEREGDVHGLAELGN</sequence>
<gene>
    <name evidence="1" type="ORF">HDG41_007492</name>
</gene>
<dbReference type="EMBL" id="JACHDE010000032">
    <property type="protein sequence ID" value="MBB5405396.1"/>
    <property type="molecule type" value="Genomic_DNA"/>
</dbReference>